<dbReference type="AlphaFoldDB" id="A0A2V1CY86"/>
<gene>
    <name evidence="2" type="ORF">DM02DRAFT_710704</name>
</gene>
<organism evidence="2 3">
    <name type="scientific">Periconia macrospinosa</name>
    <dbReference type="NCBI Taxonomy" id="97972"/>
    <lineage>
        <taxon>Eukaryota</taxon>
        <taxon>Fungi</taxon>
        <taxon>Dikarya</taxon>
        <taxon>Ascomycota</taxon>
        <taxon>Pezizomycotina</taxon>
        <taxon>Dothideomycetes</taxon>
        <taxon>Pleosporomycetidae</taxon>
        <taxon>Pleosporales</taxon>
        <taxon>Massarineae</taxon>
        <taxon>Periconiaceae</taxon>
        <taxon>Periconia</taxon>
    </lineage>
</organism>
<evidence type="ECO:0000313" key="3">
    <source>
        <dbReference type="Proteomes" id="UP000244855"/>
    </source>
</evidence>
<name>A0A2V1CY86_9PLEO</name>
<keyword evidence="3" id="KW-1185">Reference proteome</keyword>
<dbReference type="EMBL" id="KZ806187">
    <property type="protein sequence ID" value="PVH90621.1"/>
    <property type="molecule type" value="Genomic_DNA"/>
</dbReference>
<accession>A0A2V1CY86</accession>
<proteinExistence type="predicted"/>
<reference evidence="2 3" key="1">
    <citation type="journal article" date="2018" name="Sci. Rep.">
        <title>Comparative genomics provides insights into the lifestyle and reveals functional heterogeneity of dark septate endophytic fungi.</title>
        <authorList>
            <person name="Knapp D.G."/>
            <person name="Nemeth J.B."/>
            <person name="Barry K."/>
            <person name="Hainaut M."/>
            <person name="Henrissat B."/>
            <person name="Johnson J."/>
            <person name="Kuo A."/>
            <person name="Lim J.H.P."/>
            <person name="Lipzen A."/>
            <person name="Nolan M."/>
            <person name="Ohm R.A."/>
            <person name="Tamas L."/>
            <person name="Grigoriev I.V."/>
            <person name="Spatafora J.W."/>
            <person name="Nagy L.G."/>
            <person name="Kovacs G.M."/>
        </authorList>
    </citation>
    <scope>NUCLEOTIDE SEQUENCE [LARGE SCALE GENOMIC DNA]</scope>
    <source>
        <strain evidence="2 3">DSE2036</strain>
    </source>
</reference>
<evidence type="ECO:0000256" key="1">
    <source>
        <dbReference type="SAM" id="Phobius"/>
    </source>
</evidence>
<keyword evidence="1" id="KW-1133">Transmembrane helix</keyword>
<feature type="transmembrane region" description="Helical" evidence="1">
    <location>
        <begin position="78"/>
        <end position="96"/>
    </location>
</feature>
<sequence length="172" mass="19145">MRVHERISLGPSTGRRLTLMGFSCLCQGSQYIPYHHNRITESAIGMVAMRTEKEFMFALLIGLYMVRARTLRPINSSFYLFVCCIYASLLFARLNVLQNGGACLGNVGKLVDYSPKLGKCTWTASTKLPLGSGEPILDKASEIRRTGKETEDCGIHSWNRTTTGPYDLVEEG</sequence>
<keyword evidence="1" id="KW-0472">Membrane</keyword>
<protein>
    <submittedName>
        <fullName evidence="2">Uncharacterized protein</fullName>
    </submittedName>
</protein>
<evidence type="ECO:0000313" key="2">
    <source>
        <dbReference type="EMBL" id="PVH90621.1"/>
    </source>
</evidence>
<dbReference type="Proteomes" id="UP000244855">
    <property type="component" value="Unassembled WGS sequence"/>
</dbReference>
<keyword evidence="1" id="KW-0812">Transmembrane</keyword>